<dbReference type="PANTHER" id="PTHR30344:SF1">
    <property type="entry name" value="6-PHOSPHOGLUCONOLACTONASE"/>
    <property type="match status" value="1"/>
</dbReference>
<proteinExistence type="predicted"/>
<comment type="caution">
    <text evidence="1">The sequence shown here is derived from an EMBL/GenBank/DDBJ whole genome shotgun (WGS) entry which is preliminary data.</text>
</comment>
<dbReference type="InterPro" id="IPR019405">
    <property type="entry name" value="Lactonase_7-beta_prop"/>
</dbReference>
<evidence type="ECO:0000313" key="1">
    <source>
        <dbReference type="EMBL" id="MBV7389413.1"/>
    </source>
</evidence>
<accession>A0ABS6T939</accession>
<gene>
    <name evidence="1" type="ORF">KUA55_01880</name>
</gene>
<dbReference type="Proteomes" id="UP000774130">
    <property type="component" value="Unassembled WGS sequence"/>
</dbReference>
<dbReference type="PANTHER" id="PTHR30344">
    <property type="entry name" value="6-PHOSPHOGLUCONOLACTONASE-RELATED"/>
    <property type="match status" value="1"/>
</dbReference>
<protein>
    <submittedName>
        <fullName evidence="1">Lactonase family protein</fullName>
    </submittedName>
</protein>
<name>A0ABS6T939_9ENTE</name>
<organism evidence="1 2">
    <name type="scientific">Enterococcus alishanensis</name>
    <dbReference type="NCBI Taxonomy" id="1303817"/>
    <lineage>
        <taxon>Bacteria</taxon>
        <taxon>Bacillati</taxon>
        <taxon>Bacillota</taxon>
        <taxon>Bacilli</taxon>
        <taxon>Lactobacillales</taxon>
        <taxon>Enterococcaceae</taxon>
        <taxon>Enterococcus</taxon>
    </lineage>
</organism>
<dbReference type="Pfam" id="PF10282">
    <property type="entry name" value="Lactonase"/>
    <property type="match status" value="1"/>
</dbReference>
<keyword evidence="2" id="KW-1185">Reference proteome</keyword>
<reference evidence="1 2" key="1">
    <citation type="submission" date="2021-06" db="EMBL/GenBank/DDBJ databases">
        <title>Enterococcus alishanensis sp. nov., a novel lactic acid bacterium isolated from fresh coffee beans.</title>
        <authorList>
            <person name="Chen Y.-S."/>
        </authorList>
    </citation>
    <scope>NUCLEOTIDE SEQUENCE [LARGE SCALE GENOMIC DNA]</scope>
    <source>
        <strain evidence="1 2">ALS3</strain>
    </source>
</reference>
<dbReference type="RefSeq" id="WP_218324476.1">
    <property type="nucleotide sequence ID" value="NZ_JAHUZB010000001.1"/>
</dbReference>
<evidence type="ECO:0000313" key="2">
    <source>
        <dbReference type="Proteomes" id="UP000774130"/>
    </source>
</evidence>
<dbReference type="EMBL" id="JAHUZB010000001">
    <property type="protein sequence ID" value="MBV7389413.1"/>
    <property type="molecule type" value="Genomic_DNA"/>
</dbReference>
<sequence length="337" mass="36988">MIQKVLLGTYTRKDSKGIYEIDLDTDKKTLTNLKLVAAENSPTYLTKSLANNLYSVTTVQEKGGASAYDPQNNFINAVTEDGAPLCYVAVDEKRQLLYGSNYHKGELNSYKIEKDGSLTAADHVFHQEAVGPHQNQDHAHVHFSDLAPDGRLVVCDLGTDGVYTYDVTDDGKFSLVSLFKAEPGTGPRHLVFHPTLSIAYLFGELNNTVRVLTYENGVFTEIESLSTLPADFTGDSSGAAIRVSQDGHFLYTSNRGHDSIAVMTIDPNGKNLATIQIISSEGAIPRDFNLDSTDEFLVCGHQNSDNLTLFSRDKNTGLLSLLEKDVYAPEVVCVYFD</sequence>
<dbReference type="InterPro" id="IPR050282">
    <property type="entry name" value="Cycloisomerase_2"/>
</dbReference>